<evidence type="ECO:0000256" key="1">
    <source>
        <dbReference type="ARBA" id="ARBA00007637"/>
    </source>
</evidence>
<dbReference type="EMBL" id="DVOR01000210">
    <property type="protein sequence ID" value="HIV09725.1"/>
    <property type="molecule type" value="Genomic_DNA"/>
</dbReference>
<comment type="caution">
    <text evidence="3">The sequence shown here is derived from an EMBL/GenBank/DDBJ whole genome shotgun (WGS) entry which is preliminary data.</text>
</comment>
<proteinExistence type="inferred from homology"/>
<dbReference type="InterPro" id="IPR001509">
    <property type="entry name" value="Epimerase_deHydtase"/>
</dbReference>
<dbReference type="Pfam" id="PF01370">
    <property type="entry name" value="Epimerase"/>
    <property type="match status" value="1"/>
</dbReference>
<gene>
    <name evidence="3" type="ORF">IAC79_06405</name>
</gene>
<dbReference type="SUPFAM" id="SSF51735">
    <property type="entry name" value="NAD(P)-binding Rossmann-fold domains"/>
    <property type="match status" value="1"/>
</dbReference>
<feature type="domain" description="NAD-dependent epimerase/dehydratase" evidence="2">
    <location>
        <begin position="13"/>
        <end position="238"/>
    </location>
</feature>
<dbReference type="InterPro" id="IPR036291">
    <property type="entry name" value="NAD(P)-bd_dom_sf"/>
</dbReference>
<evidence type="ECO:0000259" key="2">
    <source>
        <dbReference type="Pfam" id="PF01370"/>
    </source>
</evidence>
<dbReference type="AlphaFoldDB" id="A0A9D1NPI2"/>
<comment type="similarity">
    <text evidence="1">Belongs to the NAD(P)-dependent epimerase/dehydratase family.</text>
</comment>
<accession>A0A9D1NPI2</accession>
<name>A0A9D1NPI2_9BACT</name>
<organism evidence="3 4">
    <name type="scientific">Candidatus Spyradenecus faecavium</name>
    <dbReference type="NCBI Taxonomy" id="2840947"/>
    <lineage>
        <taxon>Bacteria</taxon>
        <taxon>Pseudomonadati</taxon>
        <taxon>Lentisphaerota</taxon>
        <taxon>Lentisphaeria</taxon>
        <taxon>Lentisphaerales</taxon>
        <taxon>Lentisphaeraceae</taxon>
        <taxon>Lentisphaeraceae incertae sedis</taxon>
        <taxon>Candidatus Spyradenecus</taxon>
    </lineage>
</organism>
<sequence>MATPAQDTLPAPVLVTGGSGFLGINLIRWLLAHGAGEVRSLDLVAFDYPEKDDPRVRTVVGDVRDREAVRALMAGCRAVVHCAAALPLCSEEEIRSTDVDGARIVAEEAKAAGVARFVYISSTAVYGIPDHHPVREGDRLIGVGPYGESKIVAEGIARGLDAPGFAVSILRPKSFVGPERLGVFALLYDWAYTGHGFPMIGSGRNRYQLLDVEDLCDAIGLCLTHSDASAVRDTYNVGADRFATMREDWQAVLDAAGHGKCVRGTPAWLVIPALRVLEALHLSPLYRWVYETAPCDSFVDVSKIRDRLGWSPRFSNRDALLRNYAWYVANLPRFQGQSGKTHRVPWKQGILSLIKRCF</sequence>
<evidence type="ECO:0000313" key="4">
    <source>
        <dbReference type="Proteomes" id="UP000886845"/>
    </source>
</evidence>
<evidence type="ECO:0000313" key="3">
    <source>
        <dbReference type="EMBL" id="HIV09725.1"/>
    </source>
</evidence>
<reference evidence="3" key="1">
    <citation type="submission" date="2020-10" db="EMBL/GenBank/DDBJ databases">
        <authorList>
            <person name="Gilroy R."/>
        </authorList>
    </citation>
    <scope>NUCLEOTIDE SEQUENCE</scope>
    <source>
        <strain evidence="3">35461</strain>
    </source>
</reference>
<dbReference type="PANTHER" id="PTHR43000">
    <property type="entry name" value="DTDP-D-GLUCOSE 4,6-DEHYDRATASE-RELATED"/>
    <property type="match status" value="1"/>
</dbReference>
<dbReference type="Gene3D" id="3.40.50.720">
    <property type="entry name" value="NAD(P)-binding Rossmann-like Domain"/>
    <property type="match status" value="1"/>
</dbReference>
<dbReference type="Proteomes" id="UP000886845">
    <property type="component" value="Unassembled WGS sequence"/>
</dbReference>
<protein>
    <submittedName>
        <fullName evidence="3">NAD-dependent epimerase/dehydratase family protein</fullName>
    </submittedName>
</protein>
<reference evidence="3" key="2">
    <citation type="journal article" date="2021" name="PeerJ">
        <title>Extensive microbial diversity within the chicken gut microbiome revealed by metagenomics and culture.</title>
        <authorList>
            <person name="Gilroy R."/>
            <person name="Ravi A."/>
            <person name="Getino M."/>
            <person name="Pursley I."/>
            <person name="Horton D.L."/>
            <person name="Alikhan N.F."/>
            <person name="Baker D."/>
            <person name="Gharbi K."/>
            <person name="Hall N."/>
            <person name="Watson M."/>
            <person name="Adriaenssens E.M."/>
            <person name="Foster-Nyarko E."/>
            <person name="Jarju S."/>
            <person name="Secka A."/>
            <person name="Antonio M."/>
            <person name="Oren A."/>
            <person name="Chaudhuri R.R."/>
            <person name="La Ragione R."/>
            <person name="Hildebrand F."/>
            <person name="Pallen M.J."/>
        </authorList>
    </citation>
    <scope>NUCLEOTIDE SEQUENCE</scope>
    <source>
        <strain evidence="3">35461</strain>
    </source>
</reference>